<feature type="transmembrane region" description="Helical" evidence="6">
    <location>
        <begin position="84"/>
        <end position="106"/>
    </location>
</feature>
<dbReference type="InterPro" id="IPR050833">
    <property type="entry name" value="Poly_Biosynth_Transport"/>
</dbReference>
<feature type="transmembrane region" description="Helical" evidence="6">
    <location>
        <begin position="140"/>
        <end position="159"/>
    </location>
</feature>
<comment type="subcellular location">
    <subcellularLocation>
        <location evidence="1">Cell membrane</location>
        <topology evidence="1">Multi-pass membrane protein</topology>
    </subcellularLocation>
</comment>
<dbReference type="Pfam" id="PF01943">
    <property type="entry name" value="Polysacc_synt"/>
    <property type="match status" value="1"/>
</dbReference>
<dbReference type="PANTHER" id="PTHR30250:SF11">
    <property type="entry name" value="O-ANTIGEN TRANSPORTER-RELATED"/>
    <property type="match status" value="1"/>
</dbReference>
<sequence>MKKIIKNYLYTSAYQIFTIIIPIITLPYVSRVLLPKGIGINSWVNAINAYFILFAVLGITTYGQREIALNRDSHERLSKVFWELELASFFTSVLSLMVYIVTTFVISQHISLMLIYSISIVACFFDVSWLFSGIENFRILMVRNFLVKLGSLLLVFAFVNRPSDLPVYVFIQSASTLVSNLTLWPAAIRLVGWPQHVSLNLIFVRIRHSVHYFIPQASISAYVTLNKILLGFLSTKTATGYFDSSDKLLRMIFSLFIAMSTVILPRITNLYAKKLRNKIRIFIVNILQASLWAIIIVIFLVEANSRLIVLLVLGSKFKDMIPVIQMAAFMLIPMVVSNVLANQFMVPLNRISEYTKSVIIGACFNIIIELPLIFYYSAMGAAAASVCSEVVVAGIQIYYCREDFEFTRVFESVLGVSIIGLVLFGIATVMNGTIANLFLAAIISVALALLYLLFTFKWLKERINNLIQAS</sequence>
<feature type="transmembrane region" description="Helical" evidence="6">
    <location>
        <begin position="12"/>
        <end position="30"/>
    </location>
</feature>
<feature type="transmembrane region" description="Helical" evidence="6">
    <location>
        <begin position="382"/>
        <end position="400"/>
    </location>
</feature>
<feature type="transmembrane region" description="Helical" evidence="6">
    <location>
        <begin position="436"/>
        <end position="454"/>
    </location>
</feature>
<evidence type="ECO:0000256" key="6">
    <source>
        <dbReference type="SAM" id="Phobius"/>
    </source>
</evidence>
<dbReference type="PANTHER" id="PTHR30250">
    <property type="entry name" value="PST FAMILY PREDICTED COLANIC ACID TRANSPORTER"/>
    <property type="match status" value="1"/>
</dbReference>
<feature type="transmembrane region" description="Helical" evidence="6">
    <location>
        <begin position="165"/>
        <end position="191"/>
    </location>
</feature>
<feature type="transmembrane region" description="Helical" evidence="6">
    <location>
        <begin position="412"/>
        <end position="430"/>
    </location>
</feature>
<feature type="transmembrane region" description="Helical" evidence="6">
    <location>
        <begin position="112"/>
        <end position="131"/>
    </location>
</feature>
<organism evidence="7 8">
    <name type="scientific">Lacticaseibacillus jixianensis</name>
    <dbReference type="NCBI Taxonomy" id="2486012"/>
    <lineage>
        <taxon>Bacteria</taxon>
        <taxon>Bacillati</taxon>
        <taxon>Bacillota</taxon>
        <taxon>Bacilli</taxon>
        <taxon>Lactobacillales</taxon>
        <taxon>Lactobacillaceae</taxon>
        <taxon>Lacticaseibacillus</taxon>
    </lineage>
</organism>
<gene>
    <name evidence="7" type="ORF">ACFQ3L_06245</name>
</gene>
<feature type="transmembrane region" description="Helical" evidence="6">
    <location>
        <begin position="321"/>
        <end position="346"/>
    </location>
</feature>
<keyword evidence="4 6" id="KW-1133">Transmembrane helix</keyword>
<dbReference type="Proteomes" id="UP001597249">
    <property type="component" value="Unassembled WGS sequence"/>
</dbReference>
<comment type="caution">
    <text evidence="7">The sequence shown here is derived from an EMBL/GenBank/DDBJ whole genome shotgun (WGS) entry which is preliminary data.</text>
</comment>
<dbReference type="InterPro" id="IPR002797">
    <property type="entry name" value="Polysacc_synth"/>
</dbReference>
<protein>
    <submittedName>
        <fullName evidence="7">Oligosaccharide flippase family protein</fullName>
    </submittedName>
</protein>
<evidence type="ECO:0000256" key="2">
    <source>
        <dbReference type="ARBA" id="ARBA00022475"/>
    </source>
</evidence>
<keyword evidence="2" id="KW-1003">Cell membrane</keyword>
<feature type="transmembrane region" description="Helical" evidence="6">
    <location>
        <begin position="279"/>
        <end position="301"/>
    </location>
</feature>
<evidence type="ECO:0000313" key="7">
    <source>
        <dbReference type="EMBL" id="MFD1393169.1"/>
    </source>
</evidence>
<keyword evidence="3 6" id="KW-0812">Transmembrane</keyword>
<evidence type="ECO:0000256" key="3">
    <source>
        <dbReference type="ARBA" id="ARBA00022692"/>
    </source>
</evidence>
<keyword evidence="8" id="KW-1185">Reference proteome</keyword>
<feature type="transmembrane region" description="Helical" evidence="6">
    <location>
        <begin position="248"/>
        <end position="267"/>
    </location>
</feature>
<accession>A0ABW4B8E8</accession>
<proteinExistence type="predicted"/>
<feature type="transmembrane region" description="Helical" evidence="6">
    <location>
        <begin position="42"/>
        <end position="63"/>
    </location>
</feature>
<evidence type="ECO:0000256" key="4">
    <source>
        <dbReference type="ARBA" id="ARBA00022989"/>
    </source>
</evidence>
<feature type="transmembrane region" description="Helical" evidence="6">
    <location>
        <begin position="212"/>
        <end position="233"/>
    </location>
</feature>
<evidence type="ECO:0000313" key="8">
    <source>
        <dbReference type="Proteomes" id="UP001597249"/>
    </source>
</evidence>
<dbReference type="RefSeq" id="WP_125585978.1">
    <property type="nucleotide sequence ID" value="NZ_JBHTMO010000018.1"/>
</dbReference>
<name>A0ABW4B8E8_9LACO</name>
<reference evidence="8" key="1">
    <citation type="journal article" date="2019" name="Int. J. Syst. Evol. Microbiol.">
        <title>The Global Catalogue of Microorganisms (GCM) 10K type strain sequencing project: providing services to taxonomists for standard genome sequencing and annotation.</title>
        <authorList>
            <consortium name="The Broad Institute Genomics Platform"/>
            <consortium name="The Broad Institute Genome Sequencing Center for Infectious Disease"/>
            <person name="Wu L."/>
            <person name="Ma J."/>
        </authorList>
    </citation>
    <scope>NUCLEOTIDE SEQUENCE [LARGE SCALE GENOMIC DNA]</scope>
    <source>
        <strain evidence="8">CCM 8911</strain>
    </source>
</reference>
<keyword evidence="5 6" id="KW-0472">Membrane</keyword>
<dbReference type="EMBL" id="JBHTMO010000018">
    <property type="protein sequence ID" value="MFD1393169.1"/>
    <property type="molecule type" value="Genomic_DNA"/>
</dbReference>
<evidence type="ECO:0000256" key="5">
    <source>
        <dbReference type="ARBA" id="ARBA00023136"/>
    </source>
</evidence>
<feature type="transmembrane region" description="Helical" evidence="6">
    <location>
        <begin position="358"/>
        <end position="376"/>
    </location>
</feature>
<evidence type="ECO:0000256" key="1">
    <source>
        <dbReference type="ARBA" id="ARBA00004651"/>
    </source>
</evidence>